<sequence>MVVSSMVGAIAAGIAIVMWFFKKKGRTLTVCCLLAGFAVAWPLSQALAGPLTALDQIAAWVTVNLLLAAAASTWLFFQLKEKGTKAFTPWVALITPALFVLAAGPFLLPLDLVSNATTQLESGLSTVSR</sequence>
<organism evidence="2 3">
    <name type="scientific">Nocardiopsis coralli</name>
    <dbReference type="NCBI Taxonomy" id="2772213"/>
    <lineage>
        <taxon>Bacteria</taxon>
        <taxon>Bacillati</taxon>
        <taxon>Actinomycetota</taxon>
        <taxon>Actinomycetes</taxon>
        <taxon>Streptosporangiales</taxon>
        <taxon>Nocardiopsidaceae</taxon>
        <taxon>Nocardiopsis</taxon>
    </lineage>
</organism>
<accession>A0ABR9P4F0</accession>
<feature type="transmembrane region" description="Helical" evidence="1">
    <location>
        <begin position="57"/>
        <end position="77"/>
    </location>
</feature>
<feature type="transmembrane region" description="Helical" evidence="1">
    <location>
        <begin position="6"/>
        <end position="21"/>
    </location>
</feature>
<feature type="transmembrane region" description="Helical" evidence="1">
    <location>
        <begin position="28"/>
        <end position="51"/>
    </location>
</feature>
<dbReference type="Proteomes" id="UP000806528">
    <property type="component" value="Unassembled WGS sequence"/>
</dbReference>
<keyword evidence="1" id="KW-0812">Transmembrane</keyword>
<evidence type="ECO:0000313" key="2">
    <source>
        <dbReference type="EMBL" id="MBE2998717.1"/>
    </source>
</evidence>
<dbReference type="EMBL" id="JADBGI010000006">
    <property type="protein sequence ID" value="MBE2998717.1"/>
    <property type="molecule type" value="Genomic_DNA"/>
</dbReference>
<keyword evidence="1" id="KW-1133">Transmembrane helix</keyword>
<gene>
    <name evidence="2" type="ORF">IDM40_08380</name>
</gene>
<comment type="caution">
    <text evidence="2">The sequence shown here is derived from an EMBL/GenBank/DDBJ whole genome shotgun (WGS) entry which is preliminary data.</text>
</comment>
<reference evidence="2 3" key="1">
    <citation type="submission" date="2020-09" db="EMBL/GenBank/DDBJ databases">
        <title>Diversity and distribution of actinomycetes associated with coral in the coast of Hainan.</title>
        <authorList>
            <person name="Li F."/>
        </authorList>
    </citation>
    <scope>NUCLEOTIDE SEQUENCE [LARGE SCALE GENOMIC DNA]</scope>
    <source>
        <strain evidence="2 3">HNM0947</strain>
    </source>
</reference>
<evidence type="ECO:0000313" key="3">
    <source>
        <dbReference type="Proteomes" id="UP000806528"/>
    </source>
</evidence>
<evidence type="ECO:0000256" key="1">
    <source>
        <dbReference type="SAM" id="Phobius"/>
    </source>
</evidence>
<keyword evidence="1" id="KW-0472">Membrane</keyword>
<protein>
    <submittedName>
        <fullName evidence="2">Uncharacterized protein</fullName>
    </submittedName>
</protein>
<keyword evidence="3" id="KW-1185">Reference proteome</keyword>
<feature type="transmembrane region" description="Helical" evidence="1">
    <location>
        <begin position="89"/>
        <end position="108"/>
    </location>
</feature>
<proteinExistence type="predicted"/>
<dbReference type="RefSeq" id="WP_193121361.1">
    <property type="nucleotide sequence ID" value="NZ_JADBGI010000006.1"/>
</dbReference>
<name>A0ABR9P4F0_9ACTN</name>